<dbReference type="PANTHER" id="PTHR46796">
    <property type="entry name" value="HTH-TYPE TRANSCRIPTIONAL ACTIVATOR RHAS-RELATED"/>
    <property type="match status" value="1"/>
</dbReference>
<evidence type="ECO:0000313" key="6">
    <source>
        <dbReference type="EMBL" id="MFC2999385.1"/>
    </source>
</evidence>
<sequence>MSDAGNEKETTMSSLQDRTPFGAVPARMAPTLPNAMVAAALAQLLDEADRALPHNADAVRGLLARASAMLRRPAAPAAKRRTGRLAPWQESRVIAHIEANLQEPIRVEHLAALVRLSASYFARAFKASFGDTPHEYLLRLRVQHAQLQLLHSDVPLAQIALDCGMCDQAHLSRVFRRATGTSPSAWRRHHSRPD</sequence>
<evidence type="ECO:0000313" key="7">
    <source>
        <dbReference type="Proteomes" id="UP001595420"/>
    </source>
</evidence>
<organism evidence="6 7">
    <name type="scientific">Falsiroseomonas tokyonensis</name>
    <dbReference type="NCBI Taxonomy" id="430521"/>
    <lineage>
        <taxon>Bacteria</taxon>
        <taxon>Pseudomonadati</taxon>
        <taxon>Pseudomonadota</taxon>
        <taxon>Alphaproteobacteria</taxon>
        <taxon>Acetobacterales</taxon>
        <taxon>Roseomonadaceae</taxon>
        <taxon>Falsiroseomonas</taxon>
    </lineage>
</organism>
<dbReference type="PROSITE" id="PS01124">
    <property type="entry name" value="HTH_ARAC_FAMILY_2"/>
    <property type="match status" value="1"/>
</dbReference>
<gene>
    <name evidence="6" type="ORF">ACFOD3_05730</name>
</gene>
<dbReference type="InterPro" id="IPR018062">
    <property type="entry name" value="HTH_AraC-typ_CS"/>
</dbReference>
<dbReference type="Pfam" id="PF12833">
    <property type="entry name" value="HTH_18"/>
    <property type="match status" value="1"/>
</dbReference>
<keyword evidence="7" id="KW-1185">Reference proteome</keyword>
<evidence type="ECO:0000256" key="1">
    <source>
        <dbReference type="ARBA" id="ARBA00023015"/>
    </source>
</evidence>
<keyword evidence="3" id="KW-0804">Transcription</keyword>
<dbReference type="PANTHER" id="PTHR46796:SF14">
    <property type="entry name" value="TRANSCRIPTIONAL REGULATORY PROTEIN"/>
    <property type="match status" value="1"/>
</dbReference>
<feature type="region of interest" description="Disordered" evidence="4">
    <location>
        <begin position="1"/>
        <end position="20"/>
    </location>
</feature>
<evidence type="ECO:0000256" key="4">
    <source>
        <dbReference type="SAM" id="MobiDB-lite"/>
    </source>
</evidence>
<name>A0ABV7BTH8_9PROT</name>
<dbReference type="PROSITE" id="PS00041">
    <property type="entry name" value="HTH_ARAC_FAMILY_1"/>
    <property type="match status" value="1"/>
</dbReference>
<protein>
    <submittedName>
        <fullName evidence="6">Helix-turn-helix domain-containing protein</fullName>
    </submittedName>
</protein>
<keyword evidence="2" id="KW-0238">DNA-binding</keyword>
<evidence type="ECO:0000256" key="2">
    <source>
        <dbReference type="ARBA" id="ARBA00023125"/>
    </source>
</evidence>
<evidence type="ECO:0000256" key="3">
    <source>
        <dbReference type="ARBA" id="ARBA00023163"/>
    </source>
</evidence>
<dbReference type="Proteomes" id="UP001595420">
    <property type="component" value="Unassembled WGS sequence"/>
</dbReference>
<feature type="compositionally biased region" description="Basic and acidic residues" evidence="4">
    <location>
        <begin position="1"/>
        <end position="10"/>
    </location>
</feature>
<accession>A0ABV7BTH8</accession>
<proteinExistence type="predicted"/>
<dbReference type="SMART" id="SM00342">
    <property type="entry name" value="HTH_ARAC"/>
    <property type="match status" value="1"/>
</dbReference>
<evidence type="ECO:0000259" key="5">
    <source>
        <dbReference type="PROSITE" id="PS01124"/>
    </source>
</evidence>
<keyword evidence="1" id="KW-0805">Transcription regulation</keyword>
<dbReference type="RefSeq" id="WP_216835284.1">
    <property type="nucleotide sequence ID" value="NZ_JAFNJS010000001.1"/>
</dbReference>
<dbReference type="InterPro" id="IPR050204">
    <property type="entry name" value="AraC_XylS_family_regulators"/>
</dbReference>
<reference evidence="7" key="1">
    <citation type="journal article" date="2019" name="Int. J. Syst. Evol. Microbiol.">
        <title>The Global Catalogue of Microorganisms (GCM) 10K type strain sequencing project: providing services to taxonomists for standard genome sequencing and annotation.</title>
        <authorList>
            <consortium name="The Broad Institute Genomics Platform"/>
            <consortium name="The Broad Institute Genome Sequencing Center for Infectious Disease"/>
            <person name="Wu L."/>
            <person name="Ma J."/>
        </authorList>
    </citation>
    <scope>NUCLEOTIDE SEQUENCE [LARGE SCALE GENOMIC DNA]</scope>
    <source>
        <strain evidence="7">CGMCC 1.16855</strain>
    </source>
</reference>
<dbReference type="InterPro" id="IPR018060">
    <property type="entry name" value="HTH_AraC"/>
</dbReference>
<feature type="domain" description="HTH araC/xylS-type" evidence="5">
    <location>
        <begin position="91"/>
        <end position="189"/>
    </location>
</feature>
<comment type="caution">
    <text evidence="6">The sequence shown here is derived from an EMBL/GenBank/DDBJ whole genome shotgun (WGS) entry which is preliminary data.</text>
</comment>
<dbReference type="EMBL" id="JBHRSB010000001">
    <property type="protein sequence ID" value="MFC2999385.1"/>
    <property type="molecule type" value="Genomic_DNA"/>
</dbReference>